<feature type="transmembrane region" description="Helical" evidence="1">
    <location>
        <begin position="195"/>
        <end position="214"/>
    </location>
</feature>
<protein>
    <submittedName>
        <fullName evidence="3">AraC family transcriptional regulator</fullName>
    </submittedName>
</protein>
<dbReference type="AlphaFoldDB" id="A0AAW5VPQ5"/>
<evidence type="ECO:0000313" key="2">
    <source>
        <dbReference type="EMBL" id="MCW7527243.1"/>
    </source>
</evidence>
<evidence type="ECO:0000313" key="5">
    <source>
        <dbReference type="Proteomes" id="UP001208912"/>
    </source>
</evidence>
<dbReference type="EMBL" id="JAMQPM010000005">
    <property type="protein sequence ID" value="MCW7527243.1"/>
    <property type="molecule type" value="Genomic_DNA"/>
</dbReference>
<organism evidence="3 4">
    <name type="scientific">Leptospira soteropolitanensis</name>
    <dbReference type="NCBI Taxonomy" id="2950025"/>
    <lineage>
        <taxon>Bacteria</taxon>
        <taxon>Pseudomonadati</taxon>
        <taxon>Spirochaetota</taxon>
        <taxon>Spirochaetia</taxon>
        <taxon>Leptospirales</taxon>
        <taxon>Leptospiraceae</taxon>
        <taxon>Leptospira</taxon>
    </lineage>
</organism>
<evidence type="ECO:0000256" key="1">
    <source>
        <dbReference type="SAM" id="Phobius"/>
    </source>
</evidence>
<accession>A0AAW5VPQ5</accession>
<evidence type="ECO:0000313" key="4">
    <source>
        <dbReference type="Proteomes" id="UP001208540"/>
    </source>
</evidence>
<feature type="transmembrane region" description="Helical" evidence="1">
    <location>
        <begin position="154"/>
        <end position="174"/>
    </location>
</feature>
<feature type="transmembrane region" description="Helical" evidence="1">
    <location>
        <begin position="220"/>
        <end position="240"/>
    </location>
</feature>
<dbReference type="Proteomes" id="UP001208912">
    <property type="component" value="Unassembled WGS sequence"/>
</dbReference>
<feature type="transmembrane region" description="Helical" evidence="1">
    <location>
        <begin position="6"/>
        <end position="22"/>
    </location>
</feature>
<keyword evidence="1" id="KW-1133">Transmembrane helix</keyword>
<comment type="caution">
    <text evidence="3">The sequence shown here is derived from an EMBL/GenBank/DDBJ whole genome shotgun (WGS) entry which is preliminary data.</text>
</comment>
<feature type="transmembrane region" description="Helical" evidence="1">
    <location>
        <begin position="84"/>
        <end position="104"/>
    </location>
</feature>
<dbReference type="RefSeq" id="WP_265352247.1">
    <property type="nucleotide sequence ID" value="NZ_JAMQPL010000005.1"/>
</dbReference>
<dbReference type="EMBL" id="JAMQPL010000005">
    <property type="protein sequence ID" value="MCW7531100.1"/>
    <property type="molecule type" value="Genomic_DNA"/>
</dbReference>
<reference evidence="3 5" key="1">
    <citation type="submission" date="2022-06" db="EMBL/GenBank/DDBJ databases">
        <title>Leptospira isolates from biofilms formed at urban environments.</title>
        <authorList>
            <person name="Ribeiro P.S."/>
            <person name="Sousa T."/>
            <person name="Carvalho N."/>
            <person name="Aburjaile F."/>
            <person name="Neves F."/>
            <person name="Oliveira D."/>
            <person name="Blanco L."/>
            <person name="Lima J."/>
            <person name="Costa F."/>
            <person name="Brenig B."/>
            <person name="Soares S."/>
            <person name="Ramos R."/>
            <person name="Goes-Neto A."/>
            <person name="Matiuzzi M."/>
            <person name="Azevedo V."/>
            <person name="Ristow P."/>
        </authorList>
    </citation>
    <scope>NUCLEOTIDE SEQUENCE</scope>
    <source>
        <strain evidence="2 5">VSF19</strain>
        <strain evidence="3">VSF20</strain>
    </source>
</reference>
<proteinExistence type="predicted"/>
<keyword evidence="1" id="KW-0472">Membrane</keyword>
<feature type="transmembrane region" description="Helical" evidence="1">
    <location>
        <begin position="51"/>
        <end position="72"/>
    </location>
</feature>
<name>A0AAW5VPQ5_9LEPT</name>
<sequence length="274" mass="31634">MNLIPLAGALVAFLLAVSHWIETMQRRIIGKQNALSPVLASRKQEMGLVTFFYHYAATLLFLTLGILQIHIYLELSGEIQFYRYFFGIHIPCLFLIGPLVYIYFEEMGGGDFYKSNPFHFFPSLVSLFFIYLIRPTDFSLFPLGLSIWNQTDNFESMIHFLLGFAILSILGYMVSIFTRVVRWKFGSKGKLESSFFPLICLLVYSLFVVVSFVISQLFFMLLFGVACFALTSLLILILLFKMNHKEVIPNFQSEVRLARYKESRLRGLDINQTL</sequence>
<keyword evidence="5" id="KW-1185">Reference proteome</keyword>
<feature type="transmembrane region" description="Helical" evidence="1">
    <location>
        <begin position="116"/>
        <end position="134"/>
    </location>
</feature>
<keyword evidence="1" id="KW-0812">Transmembrane</keyword>
<evidence type="ECO:0000313" key="3">
    <source>
        <dbReference type="EMBL" id="MCW7531100.1"/>
    </source>
</evidence>
<gene>
    <name evidence="2" type="ORF">ND861_12850</name>
    <name evidence="3" type="ORF">ND862_12805</name>
</gene>
<dbReference type="Proteomes" id="UP001208540">
    <property type="component" value="Unassembled WGS sequence"/>
</dbReference>